<organism evidence="11 12">
    <name type="scientific">Candidatus Cryosericum terrychapinii</name>
    <dbReference type="NCBI Taxonomy" id="2290919"/>
    <lineage>
        <taxon>Bacteria</taxon>
        <taxon>Pseudomonadati</taxon>
        <taxon>Caldisericota/Cryosericota group</taxon>
        <taxon>Candidatus Cryosericota</taxon>
        <taxon>Candidatus Cryosericia</taxon>
        <taxon>Candidatus Cryosericales</taxon>
        <taxon>Candidatus Cryosericaceae</taxon>
        <taxon>Candidatus Cryosericum</taxon>
    </lineage>
</organism>
<dbReference type="Pfam" id="PF00571">
    <property type="entry name" value="CBS"/>
    <property type="match status" value="1"/>
</dbReference>
<sequence>MNPGTQSIRLGAWCWYHLQSSHFTKVVTSWISCEARSRTSSSGRHSTERTWLSARSGRPSLPGTCRHLRGLKQSRSSRTKRVADMRQRVIVTGHKNPDTDSICSALGYAFYKNRTDPSRVYTAVRGGDLNDETRFVLERFGFRVPPLLRSLMPQVQDIPRKRLVTVAPSTRVGKAAILMKENHIHSLPVVDDALVVRGVVDAVDIATAYADQLEHADVLPYAVELDTLVRQLSARIVLHTGESAELKGRLLVVTGSVGRLAPGSEDVTIIISDGIPSQDVLAACSTASTLIVTGTATMAQTEAQWPSHLNLVLETDMTVTQALRALWSSIPVSAFMEGTVPLLSMTDTLERAKKAVLDSSARCAVVLDALHHPVNIVTRSDLIRFSRKKVVLVDHNETLQAVDGVEEADILEIIDHHRVGDISTFRPIYFHNEPVGSTCTIVAELCTENGVFMPKSVAGLLMSGILSDTMNLNLSTTTPKDVRAVRRLAVTIGIDAEAFGLELLQNGSVMFKDLPATEVLMRDFKEVELFDTRIGVSQAVVFSFDRIRERESEFKQAMRDVRARMGLAMVAFLATDPLSRRSYLIVAGPVEAFEEAFDVRMEDGHAILDGVLSRKKDFIPPVAEVLSRYA</sequence>
<dbReference type="GO" id="GO:0004427">
    <property type="term" value="F:inorganic diphosphate phosphatase activity"/>
    <property type="evidence" value="ECO:0007669"/>
    <property type="project" value="UniProtKB-EC"/>
</dbReference>
<dbReference type="NCBIfam" id="NF011442">
    <property type="entry name" value="PRK14869.1-4"/>
    <property type="match status" value="1"/>
</dbReference>
<dbReference type="Gene3D" id="3.90.1640.10">
    <property type="entry name" value="inorganic pyrophosphatase (n-terminal core)"/>
    <property type="match status" value="2"/>
</dbReference>
<evidence type="ECO:0000259" key="10">
    <source>
        <dbReference type="PROSITE" id="PS51371"/>
    </source>
</evidence>
<keyword evidence="12" id="KW-1185">Reference proteome</keyword>
<evidence type="ECO:0000256" key="3">
    <source>
        <dbReference type="ARBA" id="ARBA00022723"/>
    </source>
</evidence>
<dbReference type="PROSITE" id="PS51371">
    <property type="entry name" value="CBS"/>
    <property type="match status" value="2"/>
</dbReference>
<dbReference type="Proteomes" id="UP000266328">
    <property type="component" value="Unassembled WGS sequence"/>
</dbReference>
<protein>
    <recommendedName>
        <fullName evidence="2">inorganic diphosphatase</fullName>
        <ecNumber evidence="2">3.6.1.1</ecNumber>
    </recommendedName>
    <alternativeName>
        <fullName evidence="6">Pyrophosphate phospho-hydrolase</fullName>
    </alternativeName>
</protein>
<name>A0A398CSV1_9BACT</name>
<evidence type="ECO:0000313" key="11">
    <source>
        <dbReference type="EMBL" id="RIE06496.1"/>
    </source>
</evidence>
<evidence type="ECO:0000313" key="12">
    <source>
        <dbReference type="Proteomes" id="UP000266328"/>
    </source>
</evidence>
<evidence type="ECO:0000256" key="7">
    <source>
        <dbReference type="ARBA" id="ARBA00047820"/>
    </source>
</evidence>
<keyword evidence="4" id="KW-0378">Hydrolase</keyword>
<dbReference type="EMBL" id="QXIS01000010">
    <property type="protein sequence ID" value="RIE06496.1"/>
    <property type="molecule type" value="Genomic_DNA"/>
</dbReference>
<dbReference type="SMART" id="SM00116">
    <property type="entry name" value="CBS"/>
    <property type="match status" value="2"/>
</dbReference>
<keyword evidence="8" id="KW-0129">CBS domain</keyword>
<keyword evidence="5" id="KW-0464">Manganese</keyword>
<evidence type="ECO:0000256" key="5">
    <source>
        <dbReference type="ARBA" id="ARBA00023211"/>
    </source>
</evidence>
<evidence type="ECO:0000256" key="1">
    <source>
        <dbReference type="ARBA" id="ARBA00001936"/>
    </source>
</evidence>
<evidence type="ECO:0000256" key="4">
    <source>
        <dbReference type="ARBA" id="ARBA00022801"/>
    </source>
</evidence>
<comment type="caution">
    <text evidence="11">The sequence shown here is derived from an EMBL/GenBank/DDBJ whole genome shotgun (WGS) entry which is preliminary data.</text>
</comment>
<feature type="compositionally biased region" description="Basic residues" evidence="9">
    <location>
        <begin position="66"/>
        <end position="79"/>
    </location>
</feature>
<dbReference type="OrthoDB" id="9766150at2"/>
<dbReference type="InterPro" id="IPR004097">
    <property type="entry name" value="DHHA2"/>
</dbReference>
<reference evidence="11 12" key="1">
    <citation type="submission" date="2018-09" db="EMBL/GenBank/DDBJ databases">
        <title>Discovery and Ecogenomic Context for Candidatus Cryosericales, a Global Caldiserica Order Active in Thawing Permafrost.</title>
        <authorList>
            <person name="Martinez M.A."/>
            <person name="Woodcroft B.J."/>
            <person name="Ignacio Espinoza J.C."/>
            <person name="Zayed A."/>
            <person name="Singleton C.M."/>
            <person name="Boyd J."/>
            <person name="Li Y.-F."/>
            <person name="Purvine S."/>
            <person name="Maughan H."/>
            <person name="Hodgkins S.B."/>
            <person name="Anderson D."/>
            <person name="Sederholm M."/>
            <person name="Temperton B."/>
            <person name="Saleska S.R."/>
            <person name="Tyson G.W."/>
            <person name="Rich V.I."/>
        </authorList>
    </citation>
    <scope>NUCLEOTIDE SEQUENCE [LARGE SCALE GENOMIC DNA]</scope>
    <source>
        <strain evidence="11 12">SMC7</strain>
    </source>
</reference>
<dbReference type="InterPro" id="IPR000644">
    <property type="entry name" value="CBS_dom"/>
</dbReference>
<dbReference type="GO" id="GO:0005737">
    <property type="term" value="C:cytoplasm"/>
    <property type="evidence" value="ECO:0007669"/>
    <property type="project" value="InterPro"/>
</dbReference>
<keyword evidence="3" id="KW-0479">Metal-binding</keyword>
<proteinExistence type="predicted"/>
<accession>A0A398CSV1</accession>
<dbReference type="PANTHER" id="PTHR12112:SF22">
    <property type="entry name" value="MANGANESE-DEPENDENT INORGANIC PYROPHOSPHATASE-RELATED"/>
    <property type="match status" value="1"/>
</dbReference>
<evidence type="ECO:0000256" key="6">
    <source>
        <dbReference type="ARBA" id="ARBA00032535"/>
    </source>
</evidence>
<dbReference type="PANTHER" id="PTHR12112">
    <property type="entry name" value="BNIP - RELATED"/>
    <property type="match status" value="1"/>
</dbReference>
<dbReference type="SMART" id="SM01131">
    <property type="entry name" value="DHHA2"/>
    <property type="match status" value="1"/>
</dbReference>
<dbReference type="Pfam" id="PF02833">
    <property type="entry name" value="DHHA2"/>
    <property type="match status" value="1"/>
</dbReference>
<evidence type="ECO:0000256" key="9">
    <source>
        <dbReference type="SAM" id="MobiDB-lite"/>
    </source>
</evidence>
<comment type="catalytic activity">
    <reaction evidence="7">
        <text>diphosphate + H2O = 2 phosphate + H(+)</text>
        <dbReference type="Rhea" id="RHEA:24576"/>
        <dbReference type="ChEBI" id="CHEBI:15377"/>
        <dbReference type="ChEBI" id="CHEBI:15378"/>
        <dbReference type="ChEBI" id="CHEBI:33019"/>
        <dbReference type="ChEBI" id="CHEBI:43474"/>
        <dbReference type="EC" id="3.6.1.1"/>
    </reaction>
</comment>
<dbReference type="AlphaFoldDB" id="A0A398CSV1"/>
<dbReference type="GO" id="GO:0046872">
    <property type="term" value="F:metal ion binding"/>
    <property type="evidence" value="ECO:0007669"/>
    <property type="project" value="UniProtKB-KW"/>
</dbReference>
<dbReference type="Gene3D" id="3.10.310.20">
    <property type="entry name" value="DHHA2 domain"/>
    <property type="match status" value="1"/>
</dbReference>
<dbReference type="InterPro" id="IPR038763">
    <property type="entry name" value="DHH_sf"/>
</dbReference>
<dbReference type="SUPFAM" id="SSF64182">
    <property type="entry name" value="DHH phosphoesterases"/>
    <property type="match status" value="1"/>
</dbReference>
<dbReference type="InterPro" id="IPR046342">
    <property type="entry name" value="CBS_dom_sf"/>
</dbReference>
<dbReference type="EC" id="3.6.1.1" evidence="2"/>
<dbReference type="Pfam" id="PF01368">
    <property type="entry name" value="DHH"/>
    <property type="match status" value="1"/>
</dbReference>
<feature type="domain" description="CBS" evidence="10">
    <location>
        <begin position="159"/>
        <end position="218"/>
    </location>
</feature>
<evidence type="ECO:0000256" key="2">
    <source>
        <dbReference type="ARBA" id="ARBA00012146"/>
    </source>
</evidence>
<dbReference type="InterPro" id="IPR001667">
    <property type="entry name" value="DDH_dom"/>
</dbReference>
<comment type="cofactor">
    <cofactor evidence="1">
        <name>Mn(2+)</name>
        <dbReference type="ChEBI" id="CHEBI:29035"/>
    </cofactor>
</comment>
<dbReference type="InterPro" id="IPR038222">
    <property type="entry name" value="DHHA2_dom_sf"/>
</dbReference>
<evidence type="ECO:0000256" key="8">
    <source>
        <dbReference type="PROSITE-ProRule" id="PRU00703"/>
    </source>
</evidence>
<gene>
    <name evidence="11" type="ORF">SMC7_02070</name>
</gene>
<dbReference type="SUPFAM" id="SSF54631">
    <property type="entry name" value="CBS-domain pair"/>
    <property type="match status" value="1"/>
</dbReference>
<feature type="domain" description="CBS" evidence="10">
    <location>
        <begin position="336"/>
        <end position="392"/>
    </location>
</feature>
<dbReference type="NCBIfam" id="NF011443">
    <property type="entry name" value="PRK14869.1-5"/>
    <property type="match status" value="1"/>
</dbReference>
<feature type="region of interest" description="Disordered" evidence="9">
    <location>
        <begin position="38"/>
        <end position="79"/>
    </location>
</feature>